<dbReference type="InterPro" id="IPR050645">
    <property type="entry name" value="Histidine_acid_phosphatase"/>
</dbReference>
<evidence type="ECO:0000313" key="5">
    <source>
        <dbReference type="Proteomes" id="UP000835052"/>
    </source>
</evidence>
<evidence type="ECO:0000256" key="3">
    <source>
        <dbReference type="SAM" id="SignalP"/>
    </source>
</evidence>
<comment type="caution">
    <text evidence="4">The sequence shown here is derived from an EMBL/GenBank/DDBJ whole genome shotgun (WGS) entry which is preliminary data.</text>
</comment>
<evidence type="ECO:0000256" key="1">
    <source>
        <dbReference type="ARBA" id="ARBA00000032"/>
    </source>
</evidence>
<dbReference type="AlphaFoldDB" id="A0A8S1H7W1"/>
<dbReference type="EMBL" id="CAJGYM010000023">
    <property type="protein sequence ID" value="CAD6191783.1"/>
    <property type="molecule type" value="Genomic_DNA"/>
</dbReference>
<accession>A0A8S1H7W1</accession>
<dbReference type="Gene3D" id="3.40.50.1240">
    <property type="entry name" value="Phosphoglycerate mutase-like"/>
    <property type="match status" value="1"/>
</dbReference>
<dbReference type="SUPFAM" id="SSF53254">
    <property type="entry name" value="Phosphoglycerate mutase-like"/>
    <property type="match status" value="1"/>
</dbReference>
<dbReference type="InterPro" id="IPR033379">
    <property type="entry name" value="Acid_Pase_AS"/>
</dbReference>
<dbReference type="GO" id="GO:0003993">
    <property type="term" value="F:acid phosphatase activity"/>
    <property type="evidence" value="ECO:0007669"/>
    <property type="project" value="UniProtKB-EC"/>
</dbReference>
<comment type="similarity">
    <text evidence="2">Belongs to the histidine acid phosphatase family.</text>
</comment>
<evidence type="ECO:0000256" key="2">
    <source>
        <dbReference type="ARBA" id="ARBA00005375"/>
    </source>
</evidence>
<dbReference type="OrthoDB" id="258392at2759"/>
<name>A0A8S1H7W1_9PELO</name>
<keyword evidence="5" id="KW-1185">Reference proteome</keyword>
<dbReference type="InterPro" id="IPR029033">
    <property type="entry name" value="His_PPase_superfam"/>
</dbReference>
<keyword evidence="3" id="KW-0732">Signal</keyword>
<sequence>MLFLFLFGLFLAVSDGQVLDGTKELKFVQVVWRHGDRSPTDTFPTDYFQESAWKFGGGGWGQLSPLGMSQHLRLGKRLRARYVTGGTYSFLPPVYDSKVMYQWRICWECTDRADITVLQALIFPQDDDWPTGFVPVPIHTVDYDTDYIANMDCICQRRDWLWEMAQKSDEVSAWENSDQVAGLMKNLTVLCGKSYAMADLWVVADSLLIEQIYFNATLRQQNSWFNDDLYNQIVNVNDQSYFYQYGVFKNPVMMNGLDIGKELQIIRAGSLLNDLSMHIQLKSDCSSAAKKDGCDWINGLKYYVYSAHDETVYSLLVALGIEKYAITPHGYPLYSAAGIVEYWYDNADKKDYFKGAWSKPPPFARHGKNA</sequence>
<proteinExistence type="inferred from homology"/>
<dbReference type="Pfam" id="PF00328">
    <property type="entry name" value="His_Phos_2"/>
    <property type="match status" value="1"/>
</dbReference>
<gene>
    <name evidence="4" type="ORF">CAUJ_LOCUS7702</name>
</gene>
<feature type="signal peptide" evidence="3">
    <location>
        <begin position="1"/>
        <end position="16"/>
    </location>
</feature>
<organism evidence="4 5">
    <name type="scientific">Caenorhabditis auriculariae</name>
    <dbReference type="NCBI Taxonomy" id="2777116"/>
    <lineage>
        <taxon>Eukaryota</taxon>
        <taxon>Metazoa</taxon>
        <taxon>Ecdysozoa</taxon>
        <taxon>Nematoda</taxon>
        <taxon>Chromadorea</taxon>
        <taxon>Rhabditida</taxon>
        <taxon>Rhabditina</taxon>
        <taxon>Rhabditomorpha</taxon>
        <taxon>Rhabditoidea</taxon>
        <taxon>Rhabditidae</taxon>
        <taxon>Peloderinae</taxon>
        <taxon>Caenorhabditis</taxon>
    </lineage>
</organism>
<dbReference type="CDD" id="cd07061">
    <property type="entry name" value="HP_HAP_like"/>
    <property type="match status" value="1"/>
</dbReference>
<dbReference type="PROSITE" id="PS00616">
    <property type="entry name" value="HIS_ACID_PHOSPHAT_1"/>
    <property type="match status" value="1"/>
</dbReference>
<dbReference type="Proteomes" id="UP000835052">
    <property type="component" value="Unassembled WGS sequence"/>
</dbReference>
<dbReference type="InterPro" id="IPR000560">
    <property type="entry name" value="His_Pase_clade-2"/>
</dbReference>
<dbReference type="PANTHER" id="PTHR11567:SF206">
    <property type="entry name" value="HISTIDINE ACID PHOSPHATASE-RELATED"/>
    <property type="match status" value="1"/>
</dbReference>
<evidence type="ECO:0000313" key="4">
    <source>
        <dbReference type="EMBL" id="CAD6191783.1"/>
    </source>
</evidence>
<protein>
    <submittedName>
        <fullName evidence="4">Uncharacterized protein</fullName>
    </submittedName>
</protein>
<reference evidence="4" key="1">
    <citation type="submission" date="2020-10" db="EMBL/GenBank/DDBJ databases">
        <authorList>
            <person name="Kikuchi T."/>
        </authorList>
    </citation>
    <scope>NUCLEOTIDE SEQUENCE</scope>
    <source>
        <strain evidence="4">NKZ352</strain>
    </source>
</reference>
<dbReference type="PANTHER" id="PTHR11567">
    <property type="entry name" value="ACID PHOSPHATASE-RELATED"/>
    <property type="match status" value="1"/>
</dbReference>
<comment type="catalytic activity">
    <reaction evidence="1">
        <text>a phosphate monoester + H2O = an alcohol + phosphate</text>
        <dbReference type="Rhea" id="RHEA:15017"/>
        <dbReference type="ChEBI" id="CHEBI:15377"/>
        <dbReference type="ChEBI" id="CHEBI:30879"/>
        <dbReference type="ChEBI" id="CHEBI:43474"/>
        <dbReference type="ChEBI" id="CHEBI:67140"/>
        <dbReference type="EC" id="3.1.3.2"/>
    </reaction>
</comment>
<feature type="chain" id="PRO_5035889261" evidence="3">
    <location>
        <begin position="17"/>
        <end position="370"/>
    </location>
</feature>